<dbReference type="Proteomes" id="UP001347796">
    <property type="component" value="Unassembled WGS sequence"/>
</dbReference>
<evidence type="ECO:0000256" key="2">
    <source>
        <dbReference type="SAM" id="Coils"/>
    </source>
</evidence>
<dbReference type="GO" id="GO:0000323">
    <property type="term" value="C:lytic vacuole"/>
    <property type="evidence" value="ECO:0007669"/>
    <property type="project" value="TreeGrafter"/>
</dbReference>
<proteinExistence type="predicted"/>
<protein>
    <recommendedName>
        <fullName evidence="6">UV radiation resistance-associated gene protein</fullName>
    </recommendedName>
</protein>
<evidence type="ECO:0008006" key="6">
    <source>
        <dbReference type="Google" id="ProtNLM"/>
    </source>
</evidence>
<dbReference type="GO" id="GO:0035493">
    <property type="term" value="P:SNARE complex assembly"/>
    <property type="evidence" value="ECO:0007669"/>
    <property type="project" value="TreeGrafter"/>
</dbReference>
<gene>
    <name evidence="4" type="ORF">SNE40_021344</name>
</gene>
<dbReference type="AlphaFoldDB" id="A0AAN8GGN2"/>
<dbReference type="GO" id="GO:0000149">
    <property type="term" value="F:SNARE binding"/>
    <property type="evidence" value="ECO:0007669"/>
    <property type="project" value="TreeGrafter"/>
</dbReference>
<accession>A0AAN8GGN2</accession>
<comment type="caution">
    <text evidence="4">The sequence shown here is derived from an EMBL/GenBank/DDBJ whole genome shotgun (WGS) entry which is preliminary data.</text>
</comment>
<evidence type="ECO:0000256" key="1">
    <source>
        <dbReference type="ARBA" id="ARBA00023054"/>
    </source>
</evidence>
<evidence type="ECO:0000256" key="3">
    <source>
        <dbReference type="SAM" id="MobiDB-lite"/>
    </source>
</evidence>
<organism evidence="4 5">
    <name type="scientific">Patella caerulea</name>
    <name type="common">Rayed Mediterranean limpet</name>
    <dbReference type="NCBI Taxonomy" id="87958"/>
    <lineage>
        <taxon>Eukaryota</taxon>
        <taxon>Metazoa</taxon>
        <taxon>Spiralia</taxon>
        <taxon>Lophotrochozoa</taxon>
        <taxon>Mollusca</taxon>
        <taxon>Gastropoda</taxon>
        <taxon>Patellogastropoda</taxon>
        <taxon>Patelloidea</taxon>
        <taxon>Patellidae</taxon>
        <taxon>Patella</taxon>
    </lineage>
</organism>
<dbReference type="PANTHER" id="PTHR15157:SF5">
    <property type="entry name" value="UV RADIATION RESISTANCE-ASSOCIATED GENE PROTEIN"/>
    <property type="match status" value="1"/>
</dbReference>
<evidence type="ECO:0000313" key="4">
    <source>
        <dbReference type="EMBL" id="KAK6167274.1"/>
    </source>
</evidence>
<keyword evidence="1 2" id="KW-0175">Coiled coil</keyword>
<feature type="coiled-coil region" evidence="2">
    <location>
        <begin position="225"/>
        <end position="305"/>
    </location>
</feature>
<name>A0AAN8GGN2_PATCE</name>
<dbReference type="GO" id="GO:0005768">
    <property type="term" value="C:endosome"/>
    <property type="evidence" value="ECO:0007669"/>
    <property type="project" value="TreeGrafter"/>
</dbReference>
<evidence type="ECO:0000313" key="5">
    <source>
        <dbReference type="Proteomes" id="UP001347796"/>
    </source>
</evidence>
<dbReference type="EMBL" id="JAZGQO010000018">
    <property type="protein sequence ID" value="KAK6167274.1"/>
    <property type="molecule type" value="Genomic_DNA"/>
</dbReference>
<keyword evidence="5" id="KW-1185">Reference proteome</keyword>
<dbReference type="InterPro" id="IPR018791">
    <property type="entry name" value="UV_resistance/autophagy_Atg14"/>
</dbReference>
<dbReference type="PANTHER" id="PTHR15157">
    <property type="entry name" value="UV RADIATION RESISTANCE-ASSOCIATED GENE PROTEIN"/>
    <property type="match status" value="1"/>
</dbReference>
<feature type="compositionally biased region" description="Low complexity" evidence="3">
    <location>
        <begin position="473"/>
        <end position="500"/>
    </location>
</feature>
<dbReference type="GO" id="GO:0032991">
    <property type="term" value="C:protein-containing complex"/>
    <property type="evidence" value="ECO:0007669"/>
    <property type="project" value="UniProtKB-ARBA"/>
</dbReference>
<reference evidence="4 5" key="1">
    <citation type="submission" date="2024-01" db="EMBL/GenBank/DDBJ databases">
        <title>The genome of the rayed Mediterranean limpet Patella caerulea (Linnaeus, 1758).</title>
        <authorList>
            <person name="Anh-Thu Weber A."/>
            <person name="Halstead-Nussloch G."/>
        </authorList>
    </citation>
    <scope>NUCLEOTIDE SEQUENCE [LARGE SCALE GENOMIC DNA]</scope>
    <source>
        <strain evidence="4">AATW-2023a</strain>
        <tissue evidence="4">Whole specimen</tissue>
    </source>
</reference>
<sequence>MAANEGFERVRSPFDLPTHQKRLRHLKSVWMRNLQCKSFKRSEVSKMDAFFTLHKDEKSEAVYKSEKIIGSMNPSWKSFDVSFFEDKLDTISKYVVIKIWIGMGKNVKLLVDLQINLDGLVFLADKLQMEGVKYRPNTVIFGMFDKYFVDSEIIQTLTKQEEEVVNKKQLAVKMLHVYLANQRRSYNSNSLTRIHTILRAVKQTQASVRRVHQHIQDKLIAAQQLDEKLAKREELLLKVNQLGNELIWQTTKLQTDKDTFDRQHNTIRSRYEKLKENINNLNISRNKLGEERQTYNQQREKWIKESAQLLIRRKQLIGDLATSVFPIVESEKQEMYICAVRLPNSESYQGQDEMMIAVALGYTCHLTLMISQILSLPLRYIMEFRGSRSQIRDHIHVKLTEKDRDFPLYGKGKEKFQFNYGVFLLNKNISQLRFYCGLGTSDLRLTLPNLKSLLELRLGVKCDHSTTHSLTPSVSGGQTTVSSSVKDGSRSMTGSSSASGNTQQDQSTLLNSLDTEINESYLPLDRQISEFAYHSKSVVEHKQLLHQDSYDNKGEFQTNNIETSKSPLVLTSDFSINASSSDIHMHNNTNGHPNQDGTQSDSFVNSTFMVMSKDLTDIKGSNSEEYVSSSEFTDTLT</sequence>
<dbReference type="Pfam" id="PF10186">
    <property type="entry name" value="ATG14"/>
    <property type="match status" value="1"/>
</dbReference>
<feature type="region of interest" description="Disordered" evidence="3">
    <location>
        <begin position="466"/>
        <end position="507"/>
    </location>
</feature>